<name>A0A493TCD7_ANAPP</name>
<dbReference type="InterPro" id="IPR000651">
    <property type="entry name" value="Ras-like_Gua-exchang_fac_N"/>
</dbReference>
<dbReference type="InterPro" id="IPR001895">
    <property type="entry name" value="RASGEF_cat_dom"/>
</dbReference>
<sequence>MEAVGAAEDGFYEEEEEVTCYDFEPLPTLLEDEENVSLADILSLRDSCLTEQDIWAICLECCHSLKSIAHSAIFQTLCITPDTLAFNTNGNVCFMEQLSDDPEGAFVPPEFDITGNTFEAHIYSLGTTLKAAIEYIVEPETESEFGQDLHTLLEQMQEENPENRPDIESILSLCEEKLKIASSSNICRSLSAVGRRVLSIESFSASQDACDNMWKGRVCQRSLGSKLYSNEKNIGDSSAVEDVTATCHKDSSVVTMVTGRDSGLKEVQIDLDNEKTQHSQLATQVKKGKEEDKHAVYTDSFASVALDIKSCVIDLERDGIFKKGSLRKIKTFPKLPLEPTETNHFFTSVANNGTLARKNHLLTHESLPLDNNNEIAFSKGNLNSLSSPHIIEPKNHQVTDLHLEAPCVCTQVSGMNLEEHVSLIKGKKIGFISSDHKEDCSDTTSEMPITSGMLKSPNQSIAGAKMLDNYVALEDCTETFQGSNENSLSHFNKMTSVLTTKPSGNRYGSNLIRSPELSSGTMSANNNEDNLYQGRGSEIKSNEQWISLKLLLSSHGKPLKDYELWALCHECLCTLHACTDYPVVLCLDTVLIDCHGNILFAAPKAEESCDMFYLAPEIEEEDVDTEKVCIYGVAAVLWMAAKYGFPPNHKLALPRKLKNLLLDMAKKNPEERPSVADAIKTCSYYLLEQGVNSKNILALLNKSVFKAAEEDVISSQNHGAFEIKNERLEMSPSESSLGFVPITSESKLIAVKGPVPCQISLNSEKPTLPAAFTSPATHFKPIILQQDANVTKEVHMPATEKFKKEMRTERHTDHNKSGYVEDSKSYGIKDRVVVETAPEIPECHLQVPGHSFQISSEEQKSGSVLTSAVTLPPPSDSSHVLQGKSILSDVPSNSLACPTSPNSLHINNIILKNDSEKRVLTFVPVHLAVSEQIPNKPLRSRIASDCYHSLPVLLSSTIASYQLSMQTENESSLCKVQNCETANTQNAFDKSNQVVQTNCQEIECAITVDSIFTDQGQTPCTSLDESTSCVFDVEVLSHQNRTNDTLLQKVVYLIQEEFAFDGYLENGVEVFDMGNFILTLKEIKFGVFSDTICEKFCDLYWDEKLLENLYQVVNGERASHLCIAEADDSKHGNVFQDLKKSDSFLASSDQTEGEGEATFDMKDELMINTSLAEMSFDGMPSDNFKKESRLQNTTPIEKEGQCLQSNGCHIGPDFAEENVEPQEETIIKTDGNNYLVPPNLPDFHGCSPGWSSAFYGAECFDSEVHSYMKNLGKQKSSESQNIDAKKVELEQLLMMETKNYRKTIQFYQKLLQKERRSKSPETRSMLTKLRGQLQEMKSKVQFLELVKKYVQIMYAEQWGVESCVLPTVIHNRRTDTMDVAPTDESSLLIYYNTEKHKCNNQNGIRVLQAGTPLGLMAYLYSRNAFLEGYVQQFLYTFRYFCTQEEFLQFLLDRISSTLSSASLDPSTSLTKICNRSFYILQAWIEDCYSVDFATNADLLCTLKEFISSKVAPLNGYGERLLSLLEDASARKNDSAQLCYSMDKCEEGEEDRRTLHSMYKKLSEDVSRKNFNWKLSKGMGPIAQHQRERLYTISSVLPKPCYSSFTEEFPVSFAKADEVGPYILTEYSAQQLCCQLTLLQQELFHKCHPVHFLNSRALGVKDKCVPVQKAVSAEEVSFKVCNLFLSKCIQDQYLLQLLRNADSTSTWVAAEIVTCHTSKLQVSLLSKFLLIAKSCYEQRNFATAMQILAGLENLIVRQLPAWKILPAKVAEIMEELKAVEVFLKSDSLCLMEGERYKTLPTIPSAHVLAMHVQQLETGGFTMTNGAHKWTKLRSRRAAADSGAAPAGGGPREPRRGGGQGGPAAADGVQRRADRHPGELLPAAPLPGRRRAPQAGGQDAALRGADQDLVSEPPDEAQEAAAGAEAGGFLRRPPALRTPERRGVLAAHLHGPAASSAPARGCLRGLRFSSAAGTHPGPQQRLQSTARLLLGSALLCRL</sequence>
<keyword evidence="6" id="KW-0175">Coiled coil</keyword>
<dbReference type="SUPFAM" id="SSF48366">
    <property type="entry name" value="Ras GEF"/>
    <property type="match status" value="1"/>
</dbReference>
<dbReference type="GO" id="GO:0005085">
    <property type="term" value="F:guanyl-nucleotide exchange factor activity"/>
    <property type="evidence" value="ECO:0007669"/>
    <property type="project" value="UniProtKB-KW"/>
</dbReference>
<dbReference type="CDD" id="cd06224">
    <property type="entry name" value="REM"/>
    <property type="match status" value="1"/>
</dbReference>
<comment type="subunit">
    <text evidence="9">Interacts (via KIND2) with MAP2; the interaction enhances MAP2 phosphorylation and localizes KNDC1 to dendrites.</text>
</comment>
<dbReference type="SMART" id="SM00750">
    <property type="entry name" value="KIND"/>
    <property type="match status" value="2"/>
</dbReference>
<dbReference type="FunFam" id="1.10.510.10:FF:000529">
    <property type="entry name" value="Kinase non-catalytic C-lobe domain-containing 1"/>
    <property type="match status" value="1"/>
</dbReference>
<evidence type="ECO:0000256" key="2">
    <source>
        <dbReference type="ARBA" id="ARBA00004484"/>
    </source>
</evidence>
<evidence type="ECO:0000256" key="1">
    <source>
        <dbReference type="ARBA" id="ARBA00004279"/>
    </source>
</evidence>
<dbReference type="SMART" id="SM00229">
    <property type="entry name" value="RasGEFN"/>
    <property type="match status" value="1"/>
</dbReference>
<evidence type="ECO:0000256" key="6">
    <source>
        <dbReference type="ARBA" id="ARBA00023054"/>
    </source>
</evidence>
<dbReference type="GO" id="GO:0030425">
    <property type="term" value="C:dendrite"/>
    <property type="evidence" value="ECO:0007669"/>
    <property type="project" value="UniProtKB-SubCell"/>
</dbReference>
<reference evidence="18 19" key="1">
    <citation type="submission" date="2017-10" db="EMBL/GenBank/DDBJ databases">
        <title>A new Pekin duck reference genome.</title>
        <authorList>
            <person name="Hou Z.-C."/>
            <person name="Zhou Z.-K."/>
            <person name="Zhu F."/>
            <person name="Hou S.-S."/>
        </authorList>
    </citation>
    <scope>NUCLEOTIDE SEQUENCE [LARGE SCALE GENOMIC DNA]</scope>
</reference>
<dbReference type="Pfam" id="PF00617">
    <property type="entry name" value="RasGEF"/>
    <property type="match status" value="1"/>
</dbReference>
<dbReference type="PROSITE" id="PS50212">
    <property type="entry name" value="RASGEF_NTER"/>
    <property type="match status" value="1"/>
</dbReference>
<evidence type="ECO:0000256" key="10">
    <source>
        <dbReference type="ARBA" id="ARBA00073176"/>
    </source>
</evidence>
<comment type="function">
    <text evidence="8">RAS-Guanine nucleotide exchange factor (GEF) that controls the negative regulation of neuronal dendrite growth by mediating a signaling pathway linking RAS and MAP2. May be involved in cellular senescence.</text>
</comment>
<evidence type="ECO:0000313" key="19">
    <source>
        <dbReference type="Proteomes" id="UP000016666"/>
    </source>
</evidence>
<feature type="domain" description="KIND" evidence="17">
    <location>
        <begin position="36"/>
        <end position="216"/>
    </location>
</feature>
<dbReference type="InterPro" id="IPR036964">
    <property type="entry name" value="RASGEF_cat_dom_sf"/>
</dbReference>
<reference evidence="18" key="3">
    <citation type="submission" date="2025-09" db="UniProtKB">
        <authorList>
            <consortium name="Ensembl"/>
        </authorList>
    </citation>
    <scope>IDENTIFICATION</scope>
</reference>
<dbReference type="FunFam" id="1.10.510.10:FF:000694">
    <property type="entry name" value="Kinase non-catalytic C-lobe domain containing 1"/>
    <property type="match status" value="1"/>
</dbReference>
<feature type="compositionally biased region" description="Basic and acidic residues" evidence="14">
    <location>
        <begin position="1867"/>
        <end position="1876"/>
    </location>
</feature>
<evidence type="ECO:0000256" key="8">
    <source>
        <dbReference type="ARBA" id="ARBA00059522"/>
    </source>
</evidence>
<dbReference type="Ensembl" id="ENSAPLT00000040667.1">
    <property type="protein sequence ID" value="ENSAPLP00000023335.1"/>
    <property type="gene ID" value="ENSAPLG00000012166.2"/>
</dbReference>
<dbReference type="PROSITE" id="PS51377">
    <property type="entry name" value="KIND"/>
    <property type="match status" value="2"/>
</dbReference>
<feature type="domain" description="N-terminal Ras-GEF" evidence="16">
    <location>
        <begin position="1403"/>
        <end position="1528"/>
    </location>
</feature>
<comment type="subcellular location">
    <subcellularLocation>
        <location evidence="1">Cell projection</location>
        <location evidence="1">Dendrite</location>
    </subcellularLocation>
    <subcellularLocation>
        <location evidence="2">Perikaryon</location>
    </subcellularLocation>
</comment>
<accession>A0A493TCD7</accession>
<dbReference type="Pfam" id="PF00618">
    <property type="entry name" value="RasGEF_N"/>
    <property type="match status" value="1"/>
</dbReference>
<protein>
    <recommendedName>
        <fullName evidence="10">Kinase non-catalytic C-lobe domain-containing protein 1</fullName>
    </recommendedName>
    <alternativeName>
        <fullName evidence="12">Protein very KIND</fullName>
    </alternativeName>
    <alternativeName>
        <fullName evidence="11">Ras-GEF domain-containing family member 2</fullName>
    </alternativeName>
</protein>
<feature type="compositionally biased region" description="Low complexity" evidence="14">
    <location>
        <begin position="1878"/>
        <end position="1896"/>
    </location>
</feature>
<feature type="compositionally biased region" description="Low complexity" evidence="14">
    <location>
        <begin position="1917"/>
        <end position="1926"/>
    </location>
</feature>
<evidence type="ECO:0000256" key="9">
    <source>
        <dbReference type="ARBA" id="ARBA00064286"/>
    </source>
</evidence>
<keyword evidence="7" id="KW-0966">Cell projection</keyword>
<dbReference type="FunFam" id="1.10.840.10:FF:000013">
    <property type="entry name" value="Kinase non-catalytic C-lobe domain-containing 1"/>
    <property type="match status" value="1"/>
</dbReference>
<evidence type="ECO:0000259" key="17">
    <source>
        <dbReference type="PROSITE" id="PS51377"/>
    </source>
</evidence>
<dbReference type="InterPro" id="IPR011009">
    <property type="entry name" value="Kinase-like_dom_sf"/>
</dbReference>
<evidence type="ECO:0000313" key="18">
    <source>
        <dbReference type="Ensembl" id="ENSAPLP00000023335.1"/>
    </source>
</evidence>
<evidence type="ECO:0000256" key="13">
    <source>
        <dbReference type="PROSITE-ProRule" id="PRU00168"/>
    </source>
</evidence>
<feature type="domain" description="Ras-GEF" evidence="15">
    <location>
        <begin position="1627"/>
        <end position="1881"/>
    </location>
</feature>
<dbReference type="Gene3D" id="1.10.510.10">
    <property type="entry name" value="Transferase(Phosphotransferase) domain 1"/>
    <property type="match status" value="2"/>
</dbReference>
<evidence type="ECO:0000259" key="16">
    <source>
        <dbReference type="PROSITE" id="PS50212"/>
    </source>
</evidence>
<evidence type="ECO:0000256" key="12">
    <source>
        <dbReference type="ARBA" id="ARBA00081643"/>
    </source>
</evidence>
<dbReference type="Pfam" id="PF16474">
    <property type="entry name" value="KIND"/>
    <property type="match status" value="1"/>
</dbReference>
<evidence type="ECO:0000256" key="11">
    <source>
        <dbReference type="ARBA" id="ARBA00075611"/>
    </source>
</evidence>
<proteinExistence type="predicted"/>
<dbReference type="PROSITE" id="PS50009">
    <property type="entry name" value="RASGEF_CAT"/>
    <property type="match status" value="1"/>
</dbReference>
<dbReference type="PANTHER" id="PTHR21560:SF0">
    <property type="entry name" value="KINASE NON-CATALYTIC C-LOBE DOMAIN-CONTAINING PROTEIN 1"/>
    <property type="match status" value="1"/>
</dbReference>
<feature type="region of interest" description="Disordered" evidence="14">
    <location>
        <begin position="1831"/>
        <end position="1933"/>
    </location>
</feature>
<dbReference type="GO" id="GO:0007264">
    <property type="term" value="P:small GTPase-mediated signal transduction"/>
    <property type="evidence" value="ECO:0007669"/>
    <property type="project" value="InterPro"/>
</dbReference>
<evidence type="ECO:0000256" key="7">
    <source>
        <dbReference type="ARBA" id="ARBA00023273"/>
    </source>
</evidence>
<keyword evidence="19" id="KW-1185">Reference proteome</keyword>
<dbReference type="GO" id="GO:0043204">
    <property type="term" value="C:perikaryon"/>
    <property type="evidence" value="ECO:0007669"/>
    <property type="project" value="UniProtKB-SubCell"/>
</dbReference>
<evidence type="ECO:0000259" key="15">
    <source>
        <dbReference type="PROSITE" id="PS50009"/>
    </source>
</evidence>
<dbReference type="Gene3D" id="1.10.840.10">
    <property type="entry name" value="Ras guanine-nucleotide exchange factors catalytic domain"/>
    <property type="match status" value="1"/>
</dbReference>
<dbReference type="GeneTree" id="ENSGT00390000011408"/>
<evidence type="ECO:0000256" key="3">
    <source>
        <dbReference type="ARBA" id="ARBA00022553"/>
    </source>
</evidence>
<dbReference type="InterPro" id="IPR029899">
    <property type="entry name" value="KNDC1"/>
</dbReference>
<feature type="compositionally biased region" description="Gly residues" evidence="14">
    <location>
        <begin position="1844"/>
        <end position="1860"/>
    </location>
</feature>
<dbReference type="GO" id="GO:0032045">
    <property type="term" value="C:guanyl-nucleotide exchange factor complex"/>
    <property type="evidence" value="ECO:0007669"/>
    <property type="project" value="TreeGrafter"/>
</dbReference>
<reference evidence="18" key="2">
    <citation type="submission" date="2025-08" db="UniProtKB">
        <authorList>
            <consortium name="Ensembl"/>
        </authorList>
    </citation>
    <scope>IDENTIFICATION</scope>
</reference>
<dbReference type="GO" id="GO:0048814">
    <property type="term" value="P:regulation of dendrite morphogenesis"/>
    <property type="evidence" value="ECO:0007669"/>
    <property type="project" value="TreeGrafter"/>
</dbReference>
<dbReference type="PANTHER" id="PTHR21560">
    <property type="entry name" value="VERY KIND PROTEIN"/>
    <property type="match status" value="1"/>
</dbReference>
<dbReference type="FunFam" id="1.20.870.10:FF:000014">
    <property type="entry name" value="Kinase non-catalytic C-lobe domain-containing 1"/>
    <property type="match status" value="1"/>
</dbReference>
<keyword evidence="3" id="KW-0597">Phosphoprotein</keyword>
<dbReference type="InterPro" id="IPR011019">
    <property type="entry name" value="KIND_dom"/>
</dbReference>
<organism evidence="18 19">
    <name type="scientific">Anas platyrhynchos platyrhynchos</name>
    <name type="common">Northern mallard</name>
    <dbReference type="NCBI Taxonomy" id="8840"/>
    <lineage>
        <taxon>Eukaryota</taxon>
        <taxon>Metazoa</taxon>
        <taxon>Chordata</taxon>
        <taxon>Craniata</taxon>
        <taxon>Vertebrata</taxon>
        <taxon>Euteleostomi</taxon>
        <taxon>Archelosauria</taxon>
        <taxon>Archosauria</taxon>
        <taxon>Dinosauria</taxon>
        <taxon>Saurischia</taxon>
        <taxon>Theropoda</taxon>
        <taxon>Coelurosauria</taxon>
        <taxon>Aves</taxon>
        <taxon>Neognathae</taxon>
        <taxon>Galloanserae</taxon>
        <taxon>Anseriformes</taxon>
        <taxon>Anatidae</taxon>
        <taxon>Anatinae</taxon>
        <taxon>Anas</taxon>
    </lineage>
</organism>
<evidence type="ECO:0000256" key="5">
    <source>
        <dbReference type="ARBA" id="ARBA00022737"/>
    </source>
</evidence>
<dbReference type="InterPro" id="IPR023578">
    <property type="entry name" value="Ras_GEF_dom_sf"/>
</dbReference>
<evidence type="ECO:0000256" key="14">
    <source>
        <dbReference type="SAM" id="MobiDB-lite"/>
    </source>
</evidence>
<dbReference type="SUPFAM" id="SSF56112">
    <property type="entry name" value="Protein kinase-like (PK-like)"/>
    <property type="match status" value="2"/>
</dbReference>
<dbReference type="Gene3D" id="1.20.870.10">
    <property type="entry name" value="Son of sevenless (SoS) protein Chain: S domain 1"/>
    <property type="match status" value="1"/>
</dbReference>
<gene>
    <name evidence="18" type="primary">KNDC1</name>
</gene>
<feature type="domain" description="KIND" evidence="17">
    <location>
        <begin position="546"/>
        <end position="710"/>
    </location>
</feature>
<dbReference type="Proteomes" id="UP000016666">
    <property type="component" value="Chromosome 6"/>
</dbReference>
<keyword evidence="4 13" id="KW-0344">Guanine-nucleotide releasing factor</keyword>
<keyword evidence="5" id="KW-0677">Repeat</keyword>
<evidence type="ECO:0000256" key="4">
    <source>
        <dbReference type="ARBA" id="ARBA00022658"/>
    </source>
</evidence>